<dbReference type="HOGENOM" id="CLU_109883_0_0_1"/>
<organism>
    <name type="scientific">Serpula lacrymans var. lacrymans (strain S7.9)</name>
    <name type="common">Dry rot fungus</name>
    <dbReference type="NCBI Taxonomy" id="578457"/>
    <lineage>
        <taxon>Eukaryota</taxon>
        <taxon>Fungi</taxon>
        <taxon>Dikarya</taxon>
        <taxon>Basidiomycota</taxon>
        <taxon>Agaricomycotina</taxon>
        <taxon>Agaricomycetes</taxon>
        <taxon>Agaricomycetidae</taxon>
        <taxon>Boletales</taxon>
        <taxon>Coniophorineae</taxon>
        <taxon>Serpulaceae</taxon>
        <taxon>Serpula</taxon>
    </lineage>
</organism>
<evidence type="ECO:0000313" key="3">
    <source>
        <dbReference type="EMBL" id="EGO18616.1"/>
    </source>
</evidence>
<dbReference type="GeneID" id="18816028"/>
<evidence type="ECO:0000256" key="1">
    <source>
        <dbReference type="SAM" id="Phobius"/>
    </source>
</evidence>
<dbReference type="SUPFAM" id="SSF51182">
    <property type="entry name" value="RmlC-like cupins"/>
    <property type="match status" value="1"/>
</dbReference>
<proteinExistence type="predicted"/>
<protein>
    <recommendedName>
        <fullName evidence="2">Cupin type-2 domain-containing protein</fullName>
    </recommendedName>
</protein>
<dbReference type="AlphaFoldDB" id="F8PE19"/>
<keyword evidence="1" id="KW-1133">Transmembrane helix</keyword>
<dbReference type="EMBL" id="GL945447">
    <property type="protein sequence ID" value="EGO18616.1"/>
    <property type="molecule type" value="Genomic_DNA"/>
</dbReference>
<evidence type="ECO:0000259" key="2">
    <source>
        <dbReference type="Pfam" id="PF07883"/>
    </source>
</evidence>
<dbReference type="RefSeq" id="XP_007324643.1">
    <property type="nucleotide sequence ID" value="XM_007324581.1"/>
</dbReference>
<dbReference type="CDD" id="cd02208">
    <property type="entry name" value="cupin_RmlC-like"/>
    <property type="match status" value="1"/>
</dbReference>
<dbReference type="OrthoDB" id="2619680at2759"/>
<gene>
    <name evidence="3" type="ORF">SERLADRAFT_443949</name>
</gene>
<dbReference type="KEGG" id="sla:SERLADRAFT_443949"/>
<feature type="domain" description="Cupin type-2" evidence="2">
    <location>
        <begin position="39"/>
        <end position="89"/>
    </location>
</feature>
<reference evidence="3" key="1">
    <citation type="submission" date="2011-04" db="EMBL/GenBank/DDBJ databases">
        <title>Evolution of plant cell wall degrading machinery underlies the functional diversity of forest fungi.</title>
        <authorList>
            <consortium name="US DOE Joint Genome Institute (JGI-PGF)"/>
            <person name="Eastwood D.C."/>
            <person name="Floudas D."/>
            <person name="Binder M."/>
            <person name="Majcherczyk A."/>
            <person name="Schneider P."/>
            <person name="Aerts A."/>
            <person name="Asiegbu F.O."/>
            <person name="Baker S.E."/>
            <person name="Barry K."/>
            <person name="Bendiksby M."/>
            <person name="Blumentritt M."/>
            <person name="Coutinho P.M."/>
            <person name="Cullen D."/>
            <person name="Cullen D."/>
            <person name="Gathman A."/>
            <person name="Goodell B."/>
            <person name="Henrissat B."/>
            <person name="Ihrmark K."/>
            <person name="Kauserud H."/>
            <person name="Kohler A."/>
            <person name="LaButti K."/>
            <person name="Lapidus A."/>
            <person name="Lavin J.L."/>
            <person name="Lee Y.-H."/>
            <person name="Lindquist E."/>
            <person name="Lilly W."/>
            <person name="Lucas S."/>
            <person name="Morin E."/>
            <person name="Murat C."/>
            <person name="Oguiza J.A."/>
            <person name="Park J."/>
            <person name="Pisabarro A.G."/>
            <person name="Riley R."/>
            <person name="Rosling A."/>
            <person name="Salamov A."/>
            <person name="Schmidt O."/>
            <person name="Schmutz J."/>
            <person name="Skrede I."/>
            <person name="Stenlid J."/>
            <person name="Wiebenga A."/>
            <person name="Xie X."/>
            <person name="Kues U."/>
            <person name="Hibbett D.S."/>
            <person name="Hoffmeister D."/>
            <person name="Hogberg N."/>
            <person name="Martin F."/>
            <person name="Grigoriev I.V."/>
            <person name="Watkinson S.C."/>
        </authorList>
    </citation>
    <scope>NUCLEOTIDE SEQUENCE</scope>
    <source>
        <strain evidence="3">S7.9</strain>
    </source>
</reference>
<dbReference type="InterPro" id="IPR014710">
    <property type="entry name" value="RmlC-like_jellyroll"/>
</dbReference>
<keyword evidence="1" id="KW-0472">Membrane</keyword>
<dbReference type="Gene3D" id="2.60.120.10">
    <property type="entry name" value="Jelly Rolls"/>
    <property type="match status" value="1"/>
</dbReference>
<dbReference type="InterPro" id="IPR013096">
    <property type="entry name" value="Cupin_2"/>
</dbReference>
<keyword evidence="1" id="KW-0812">Transmembrane</keyword>
<name>F8PE19_SERL9</name>
<sequence length="177" mass="20117">MSAGEVLPDQIKLGEGHTMTFLRNEPFLTRIHVAADAEAFAAPPHWHDTHAEIFRVIKGQVEYTIGGVTKVYTPSDGEILVPRKTTHTFTTFKGVETIFEERTTPKDDDKELFFRNAFADGFPKNPFKMFPAFYRGDAFLALPGDFRWLEKFLLFILGGIIAPLLGYRTKYDSLKKV</sequence>
<accession>F8PE19</accession>
<dbReference type="Pfam" id="PF07883">
    <property type="entry name" value="Cupin_2"/>
    <property type="match status" value="1"/>
</dbReference>
<dbReference type="InterPro" id="IPR011051">
    <property type="entry name" value="RmlC_Cupin_sf"/>
</dbReference>
<dbReference type="Proteomes" id="UP000008064">
    <property type="component" value="Unassembled WGS sequence"/>
</dbReference>
<feature type="transmembrane region" description="Helical" evidence="1">
    <location>
        <begin position="148"/>
        <end position="167"/>
    </location>
</feature>